<keyword evidence="1" id="KW-0732">Signal</keyword>
<comment type="caution">
    <text evidence="2">The sequence shown here is derived from an EMBL/GenBank/DDBJ whole genome shotgun (WGS) entry which is preliminary data.</text>
</comment>
<keyword evidence="3" id="KW-1185">Reference proteome</keyword>
<feature type="chain" id="PRO_5046191912" evidence="1">
    <location>
        <begin position="25"/>
        <end position="523"/>
    </location>
</feature>
<dbReference type="SUPFAM" id="SSF69360">
    <property type="entry name" value="Cell wall binding repeat"/>
    <property type="match status" value="1"/>
</dbReference>
<gene>
    <name evidence="2" type="ORF">NY014_04895</name>
</gene>
<feature type="signal peptide" evidence="1">
    <location>
        <begin position="1"/>
        <end position="24"/>
    </location>
</feature>
<evidence type="ECO:0000313" key="3">
    <source>
        <dbReference type="Proteomes" id="UP001206788"/>
    </source>
</evidence>
<dbReference type="Proteomes" id="UP001206788">
    <property type="component" value="Unassembled WGS sequence"/>
</dbReference>
<dbReference type="RefSeq" id="WP_259413431.1">
    <property type="nucleotide sequence ID" value="NZ_JANWGH010000001.1"/>
</dbReference>
<proteinExistence type="predicted"/>
<dbReference type="Pfam" id="PF14903">
    <property type="entry name" value="WG_beta_rep"/>
    <property type="match status" value="1"/>
</dbReference>
<accession>A0ABT2G3B1</accession>
<dbReference type="InterPro" id="IPR032774">
    <property type="entry name" value="WG_beta_rep"/>
</dbReference>
<organism evidence="2 3">
    <name type="scientific">Algoriphagus limi</name>
    <dbReference type="NCBI Taxonomy" id="2975273"/>
    <lineage>
        <taxon>Bacteria</taxon>
        <taxon>Pseudomonadati</taxon>
        <taxon>Bacteroidota</taxon>
        <taxon>Cytophagia</taxon>
        <taxon>Cytophagales</taxon>
        <taxon>Cyclobacteriaceae</taxon>
        <taxon>Algoriphagus</taxon>
    </lineage>
</organism>
<dbReference type="PANTHER" id="PTHR37841:SF1">
    <property type="entry name" value="DUF3298 DOMAIN-CONTAINING PROTEIN"/>
    <property type="match status" value="1"/>
</dbReference>
<evidence type="ECO:0000313" key="2">
    <source>
        <dbReference type="EMBL" id="MCS5489754.1"/>
    </source>
</evidence>
<evidence type="ECO:0000256" key="1">
    <source>
        <dbReference type="SAM" id="SignalP"/>
    </source>
</evidence>
<dbReference type="PANTHER" id="PTHR37841">
    <property type="entry name" value="GLR2918 PROTEIN"/>
    <property type="match status" value="1"/>
</dbReference>
<reference evidence="2 3" key="1">
    <citation type="submission" date="2022-08" db="EMBL/GenBank/DDBJ databases">
        <title>Algoriphagus sp. CAU 1643 isolated from mud.</title>
        <authorList>
            <person name="Kim W."/>
        </authorList>
    </citation>
    <scope>NUCLEOTIDE SEQUENCE [LARGE SCALE GENOMIC DNA]</scope>
    <source>
        <strain evidence="2 3">CAU 1643</strain>
    </source>
</reference>
<name>A0ABT2G3B1_9BACT</name>
<dbReference type="EMBL" id="JANWGH010000001">
    <property type="protein sequence ID" value="MCS5489754.1"/>
    <property type="molecule type" value="Genomic_DNA"/>
</dbReference>
<protein>
    <submittedName>
        <fullName evidence="2">WG repeat-containing protein</fullName>
    </submittedName>
</protein>
<sequence>MQTKDILKNLFSLSFILSATLSWAQTWEVYDAELNLKNRLLYQDITLLSEDVRIGKTEEGFFLLNSNFEKSVSLEGKEIYQYLAPWILVKNESGIGAYHEYGQKVLELKYDEVEVFFNLLLAKKGNEYWVYERGKGTTRSLGILEEAYIGSRGQVITKRNGQYFLPLTSISHQAFDLIQDHGGDYLLAKNQNGYGLINMEGRIVLDLVIDTLLHTRGNFYYGFDEDQYLLVEGDPIKANVRYNSFHKITFEDGLMLEYIHGKLRRIMKEDGILLDDVGMTEVKLLEQDLYSIKYRDDKLGLLGRNGWLVTPTDSIAEIKKGSSGFFPALSLNGKWGFINSNGEWLIAPGFEGVQAFENEHAPFRSGNYWGLIDKSGNRKISPEWEEINITNDGIALAKKSGKIFLLNTQGNQIDEEGFEKICRLPNGLLLAKKGEKTGLISNNGEVKLSPIFDRLIPEGQFGYQASKDGKSGLVSEEGENLIPIAYEAILYDEFENLILAKSAYEPIILIEEESSKKKRKKGQ</sequence>